<dbReference type="Pfam" id="PF02518">
    <property type="entry name" value="HATPase_c"/>
    <property type="match status" value="1"/>
</dbReference>
<gene>
    <name evidence="3" type="ORF">H9758_05110</name>
</gene>
<dbReference type="Gene3D" id="3.30.565.10">
    <property type="entry name" value="Histidine kinase-like ATPase, C-terminal domain"/>
    <property type="match status" value="1"/>
</dbReference>
<keyword evidence="1" id="KW-0472">Membrane</keyword>
<protein>
    <submittedName>
        <fullName evidence="3">Histidine kinase</fullName>
    </submittedName>
</protein>
<dbReference type="InterPro" id="IPR003594">
    <property type="entry name" value="HATPase_dom"/>
</dbReference>
<keyword evidence="1" id="KW-1133">Transmembrane helix</keyword>
<dbReference type="AlphaFoldDB" id="A0A9D2SSW3"/>
<dbReference type="EMBL" id="DWWO01000065">
    <property type="protein sequence ID" value="HJC33957.1"/>
    <property type="molecule type" value="Genomic_DNA"/>
</dbReference>
<evidence type="ECO:0000313" key="3">
    <source>
        <dbReference type="EMBL" id="HJC33957.1"/>
    </source>
</evidence>
<accession>A0A9D2SSW3</accession>
<dbReference type="GO" id="GO:0016020">
    <property type="term" value="C:membrane"/>
    <property type="evidence" value="ECO:0007669"/>
    <property type="project" value="InterPro"/>
</dbReference>
<dbReference type="GO" id="GO:0000155">
    <property type="term" value="F:phosphorelay sensor kinase activity"/>
    <property type="evidence" value="ECO:0007669"/>
    <property type="project" value="InterPro"/>
</dbReference>
<name>A0A9D2SSW3_9FIRM</name>
<dbReference type="Proteomes" id="UP000823890">
    <property type="component" value="Unassembled WGS sequence"/>
</dbReference>
<keyword evidence="1" id="KW-0812">Transmembrane</keyword>
<comment type="caution">
    <text evidence="3">The sequence shown here is derived from an EMBL/GenBank/DDBJ whole genome shotgun (WGS) entry which is preliminary data.</text>
</comment>
<feature type="domain" description="Histidine kinase/HSP90-like ATPase" evidence="2">
    <location>
        <begin position="169"/>
        <end position="290"/>
    </location>
</feature>
<dbReference type="SUPFAM" id="SSF55874">
    <property type="entry name" value="ATPase domain of HSP90 chaperone/DNA topoisomerase II/histidine kinase"/>
    <property type="match status" value="1"/>
</dbReference>
<keyword evidence="3" id="KW-0808">Transferase</keyword>
<proteinExistence type="predicted"/>
<dbReference type="InterPro" id="IPR010559">
    <property type="entry name" value="Sig_transdc_His_kin_internal"/>
</dbReference>
<keyword evidence="3" id="KW-0418">Kinase</keyword>
<dbReference type="Pfam" id="PF06580">
    <property type="entry name" value="His_kinase"/>
    <property type="match status" value="1"/>
</dbReference>
<dbReference type="PANTHER" id="PTHR34220">
    <property type="entry name" value="SENSOR HISTIDINE KINASE YPDA"/>
    <property type="match status" value="1"/>
</dbReference>
<dbReference type="InterPro" id="IPR050640">
    <property type="entry name" value="Bact_2-comp_sensor_kinase"/>
</dbReference>
<sequence length="296" mass="33623">MIILIIAIDAVLLFVFRLLIYRPFIKLKNAVRDFSLSHNWDEFSLAVSGLLPPDLLSSVYEMRNQSRNFADAQKQAEYLALQNQINPHFLYNTLEALRGDTLYEGLTSVASVIEALATFFRYTITDTGNLTSLENEIEHAENYFVIQKYRFEDKIDMKIILPENEPKPMNYLLPKLTLQPIIENSIFHGLEKKSGIGHITVEIETTEKFLFINISDTGIGIDPDILHNINQALENSTSENTTPSPTGHRSIALKNVSRRIRLLFGAEYGLHVYSTPGIGTDVRIILPKIKEKDLTI</sequence>
<reference evidence="3" key="1">
    <citation type="journal article" date="2021" name="PeerJ">
        <title>Extensive microbial diversity within the chicken gut microbiome revealed by metagenomics and culture.</title>
        <authorList>
            <person name="Gilroy R."/>
            <person name="Ravi A."/>
            <person name="Getino M."/>
            <person name="Pursley I."/>
            <person name="Horton D.L."/>
            <person name="Alikhan N.F."/>
            <person name="Baker D."/>
            <person name="Gharbi K."/>
            <person name="Hall N."/>
            <person name="Watson M."/>
            <person name="Adriaenssens E.M."/>
            <person name="Foster-Nyarko E."/>
            <person name="Jarju S."/>
            <person name="Secka A."/>
            <person name="Antonio M."/>
            <person name="Oren A."/>
            <person name="Chaudhuri R.R."/>
            <person name="La Ragione R."/>
            <person name="Hildebrand F."/>
            <person name="Pallen M.J."/>
        </authorList>
    </citation>
    <scope>NUCLEOTIDE SEQUENCE</scope>
    <source>
        <strain evidence="3">ChiW19-954</strain>
    </source>
</reference>
<evidence type="ECO:0000256" key="1">
    <source>
        <dbReference type="SAM" id="Phobius"/>
    </source>
</evidence>
<dbReference type="PANTHER" id="PTHR34220:SF7">
    <property type="entry name" value="SENSOR HISTIDINE KINASE YPDA"/>
    <property type="match status" value="1"/>
</dbReference>
<reference evidence="3" key="2">
    <citation type="submission" date="2021-04" db="EMBL/GenBank/DDBJ databases">
        <authorList>
            <person name="Gilroy R."/>
        </authorList>
    </citation>
    <scope>NUCLEOTIDE SEQUENCE</scope>
    <source>
        <strain evidence="3">ChiW19-954</strain>
    </source>
</reference>
<feature type="transmembrane region" description="Helical" evidence="1">
    <location>
        <begin position="6"/>
        <end position="25"/>
    </location>
</feature>
<organism evidence="3 4">
    <name type="scientific">Candidatus Mediterraneibacter faecipullorum</name>
    <dbReference type="NCBI Taxonomy" id="2838670"/>
    <lineage>
        <taxon>Bacteria</taxon>
        <taxon>Bacillati</taxon>
        <taxon>Bacillota</taxon>
        <taxon>Clostridia</taxon>
        <taxon>Lachnospirales</taxon>
        <taxon>Lachnospiraceae</taxon>
        <taxon>Mediterraneibacter</taxon>
    </lineage>
</organism>
<dbReference type="SMART" id="SM00387">
    <property type="entry name" value="HATPase_c"/>
    <property type="match status" value="1"/>
</dbReference>
<dbReference type="InterPro" id="IPR036890">
    <property type="entry name" value="HATPase_C_sf"/>
</dbReference>
<evidence type="ECO:0000313" key="4">
    <source>
        <dbReference type="Proteomes" id="UP000823890"/>
    </source>
</evidence>
<evidence type="ECO:0000259" key="2">
    <source>
        <dbReference type="SMART" id="SM00387"/>
    </source>
</evidence>